<accession>A0A6M0RHU2</accession>
<sequence>MDANVLSLFNQPLATVNDSSADPLGAFVALLPNIDFDSLIADITDSVNDAIADVDQVVGSTTSLVVETLTNLGVDIETVDVSDVVEDIVNFIAELPEDATIADVLSDVVDFFEVMLPSLSDDELLGLLTDVSDLINEIAPDLSQLSITPFLEQGVDFVEDLIDSTGTITIDGPNLSGELTQDGILRSFTIEFSDDAFDDLLEDASDFLAGITGSASLSDGQFTGDVTIDGNDYTLSLDITETLTDSLTSLFTSAEVTLPFANGVLNVDIDTALGDFVGTIDFAGGDLDLDLTTPFGALDTSIEFPEDAQFELPGDMLAGVDAELDWSAGVVRIPIPSTLLALPLEAFSGELSLSEGSGAFTAGVDGLPIGDFSTTFEVGPLASQLASALTEDLRGELTIDAGEIAGNIVSDFGEFEVAAAFDDLILQASSIIDSTTGALTLQDGIASINLDTSLGQLSGAIALSAVEDVLTNASSLLA</sequence>
<dbReference type="EMBL" id="QXHD01000004">
    <property type="protein sequence ID" value="NEZ55191.1"/>
    <property type="molecule type" value="Genomic_DNA"/>
</dbReference>
<dbReference type="RefSeq" id="WP_163696951.1">
    <property type="nucleotide sequence ID" value="NZ_QXHD01000004.1"/>
</dbReference>
<gene>
    <name evidence="1" type="ORF">DXZ20_05765</name>
</gene>
<dbReference type="Proteomes" id="UP000481033">
    <property type="component" value="Unassembled WGS sequence"/>
</dbReference>
<proteinExistence type="predicted"/>
<dbReference type="AlphaFoldDB" id="A0A6M0RHU2"/>
<organism evidence="1 2">
    <name type="scientific">Adonisia turfae CCMR0081</name>
    <dbReference type="NCBI Taxonomy" id="2292702"/>
    <lineage>
        <taxon>Bacteria</taxon>
        <taxon>Bacillati</taxon>
        <taxon>Cyanobacteriota</taxon>
        <taxon>Adonisia</taxon>
        <taxon>Adonisia turfae</taxon>
    </lineage>
</organism>
<name>A0A6M0RHU2_9CYAN</name>
<reference evidence="1 2" key="1">
    <citation type="journal article" date="2020" name="Microb. Ecol.">
        <title>Ecogenomics of the Marine Benthic Filamentous Cyanobacterium Adonisia.</title>
        <authorList>
            <person name="Walter J.M."/>
            <person name="Coutinho F.H."/>
            <person name="Leomil L."/>
            <person name="Hargreaves P.I."/>
            <person name="Campeao M.E."/>
            <person name="Vieira V.V."/>
            <person name="Silva B.S."/>
            <person name="Fistarol G.O."/>
            <person name="Salomon P.S."/>
            <person name="Sawabe T."/>
            <person name="Mino S."/>
            <person name="Hosokawa M."/>
            <person name="Miyashita H."/>
            <person name="Maruyama F."/>
            <person name="van Verk M.C."/>
            <person name="Dutilh B.E."/>
            <person name="Thompson C.C."/>
            <person name="Thompson F.L."/>
        </authorList>
    </citation>
    <scope>NUCLEOTIDE SEQUENCE [LARGE SCALE GENOMIC DNA]</scope>
    <source>
        <strain evidence="1 2">CCMR0081</strain>
    </source>
</reference>
<comment type="caution">
    <text evidence="1">The sequence shown here is derived from an EMBL/GenBank/DDBJ whole genome shotgun (WGS) entry which is preliminary data.</text>
</comment>
<evidence type="ECO:0000313" key="1">
    <source>
        <dbReference type="EMBL" id="NEZ55191.1"/>
    </source>
</evidence>
<evidence type="ECO:0000313" key="2">
    <source>
        <dbReference type="Proteomes" id="UP000481033"/>
    </source>
</evidence>
<protein>
    <submittedName>
        <fullName evidence="1">Uncharacterized protein</fullName>
    </submittedName>
</protein>
<keyword evidence="2" id="KW-1185">Reference proteome</keyword>